<protein>
    <submittedName>
        <fullName evidence="7">Rhomboid family intramembrane serine protease</fullName>
    </submittedName>
</protein>
<feature type="transmembrane region" description="Helical" evidence="5">
    <location>
        <begin position="228"/>
        <end position="248"/>
    </location>
</feature>
<evidence type="ECO:0000256" key="4">
    <source>
        <dbReference type="ARBA" id="ARBA00023136"/>
    </source>
</evidence>
<dbReference type="PANTHER" id="PTHR43066:SF11">
    <property type="entry name" value="PEPTIDASE S54 RHOMBOID DOMAIN-CONTAINING PROTEIN"/>
    <property type="match status" value="1"/>
</dbReference>
<feature type="transmembrane region" description="Helical" evidence="5">
    <location>
        <begin position="104"/>
        <end position="125"/>
    </location>
</feature>
<keyword evidence="7" id="KW-0645">Protease</keyword>
<evidence type="ECO:0000256" key="2">
    <source>
        <dbReference type="ARBA" id="ARBA00022692"/>
    </source>
</evidence>
<evidence type="ECO:0000313" key="7">
    <source>
        <dbReference type="EMBL" id="MCW3785098.1"/>
    </source>
</evidence>
<name>A0AAE3SDA5_9BACT</name>
<evidence type="ECO:0000313" key="8">
    <source>
        <dbReference type="Proteomes" id="UP001209229"/>
    </source>
</evidence>
<feature type="domain" description="Peptidase S54 rhomboid" evidence="6">
    <location>
        <begin position="65"/>
        <end position="245"/>
    </location>
</feature>
<dbReference type="RefSeq" id="WP_301188669.1">
    <property type="nucleotide sequence ID" value="NZ_JAPDPJ010000001.1"/>
</dbReference>
<gene>
    <name evidence="7" type="ORF">OM075_01400</name>
</gene>
<evidence type="ECO:0000256" key="3">
    <source>
        <dbReference type="ARBA" id="ARBA00022989"/>
    </source>
</evidence>
<keyword evidence="7" id="KW-0378">Hydrolase</keyword>
<dbReference type="PANTHER" id="PTHR43066">
    <property type="entry name" value="RHOMBOID-RELATED PROTEIN"/>
    <property type="match status" value="1"/>
</dbReference>
<dbReference type="SUPFAM" id="SSF144091">
    <property type="entry name" value="Rhomboid-like"/>
    <property type="match status" value="1"/>
</dbReference>
<dbReference type="GO" id="GO:0004252">
    <property type="term" value="F:serine-type endopeptidase activity"/>
    <property type="evidence" value="ECO:0007669"/>
    <property type="project" value="InterPro"/>
</dbReference>
<accession>A0AAE3SDA5</accession>
<sequence length="253" mass="28764">MYQQRQSFFSNIPPIVKNLLIINGLMFFATYLLTKGISIPGIGYTRIHLDELLGLYTPGSHQFYFFQYITYMFMHGSLEHIFLNMFALFMFGRILEKIWGPQKFLFYYFATGIGAGLLYVLVAFIRSKMIATGLPPEAVQRIYNEGFSILSENKNYVDATAATLNRIVNVPMVGASGAIFGLLLAFGMLFPEERIYLYMVLPVKAKWFVLGYGAIELFSTIANNPGDNVAHLAHLGGMLVGFILIRFWQKKHF</sequence>
<dbReference type="InterPro" id="IPR022764">
    <property type="entry name" value="Peptidase_S54_rhomboid_dom"/>
</dbReference>
<feature type="transmembrane region" description="Helical" evidence="5">
    <location>
        <begin position="172"/>
        <end position="191"/>
    </location>
</feature>
<feature type="transmembrane region" description="Helical" evidence="5">
    <location>
        <begin position="20"/>
        <end position="45"/>
    </location>
</feature>
<evidence type="ECO:0000256" key="5">
    <source>
        <dbReference type="SAM" id="Phobius"/>
    </source>
</evidence>
<dbReference type="Proteomes" id="UP001209229">
    <property type="component" value="Unassembled WGS sequence"/>
</dbReference>
<dbReference type="AlphaFoldDB" id="A0AAE3SDA5"/>
<dbReference type="GO" id="GO:0016020">
    <property type="term" value="C:membrane"/>
    <property type="evidence" value="ECO:0007669"/>
    <property type="project" value="UniProtKB-SubCell"/>
</dbReference>
<keyword evidence="3 5" id="KW-1133">Transmembrane helix</keyword>
<proteinExistence type="predicted"/>
<reference evidence="7" key="1">
    <citation type="submission" date="2022-10" db="EMBL/GenBank/DDBJ databases">
        <authorList>
            <person name="Yu W.X."/>
        </authorList>
    </citation>
    <scope>NUCLEOTIDE SEQUENCE</scope>
    <source>
        <strain evidence="7">AAT</strain>
    </source>
</reference>
<evidence type="ECO:0000256" key="1">
    <source>
        <dbReference type="ARBA" id="ARBA00004141"/>
    </source>
</evidence>
<feature type="transmembrane region" description="Helical" evidence="5">
    <location>
        <begin position="65"/>
        <end position="92"/>
    </location>
</feature>
<dbReference type="Pfam" id="PF01694">
    <property type="entry name" value="Rhomboid"/>
    <property type="match status" value="1"/>
</dbReference>
<dbReference type="EMBL" id="JAPDPJ010000001">
    <property type="protein sequence ID" value="MCW3785098.1"/>
    <property type="molecule type" value="Genomic_DNA"/>
</dbReference>
<dbReference type="InterPro" id="IPR035952">
    <property type="entry name" value="Rhomboid-like_sf"/>
</dbReference>
<keyword evidence="8" id="KW-1185">Reference proteome</keyword>
<keyword evidence="4 5" id="KW-0472">Membrane</keyword>
<organism evidence="7 8">
    <name type="scientific">Plebeiibacterium sediminum</name>
    <dbReference type="NCBI Taxonomy" id="2992112"/>
    <lineage>
        <taxon>Bacteria</taxon>
        <taxon>Pseudomonadati</taxon>
        <taxon>Bacteroidota</taxon>
        <taxon>Bacteroidia</taxon>
        <taxon>Marinilabiliales</taxon>
        <taxon>Marinilabiliaceae</taxon>
        <taxon>Plebeiibacterium</taxon>
    </lineage>
</organism>
<feature type="transmembrane region" description="Helical" evidence="5">
    <location>
        <begin position="203"/>
        <end position="222"/>
    </location>
</feature>
<dbReference type="Gene3D" id="1.20.1540.10">
    <property type="entry name" value="Rhomboid-like"/>
    <property type="match status" value="1"/>
</dbReference>
<comment type="subcellular location">
    <subcellularLocation>
        <location evidence="1">Membrane</location>
        <topology evidence="1">Multi-pass membrane protein</topology>
    </subcellularLocation>
</comment>
<keyword evidence="2 5" id="KW-0812">Transmembrane</keyword>
<comment type="caution">
    <text evidence="7">The sequence shown here is derived from an EMBL/GenBank/DDBJ whole genome shotgun (WGS) entry which is preliminary data.</text>
</comment>
<dbReference type="GO" id="GO:0006508">
    <property type="term" value="P:proteolysis"/>
    <property type="evidence" value="ECO:0007669"/>
    <property type="project" value="UniProtKB-KW"/>
</dbReference>
<evidence type="ECO:0000259" key="6">
    <source>
        <dbReference type="Pfam" id="PF01694"/>
    </source>
</evidence>